<feature type="coiled-coil region" evidence="8">
    <location>
        <begin position="265"/>
        <end position="320"/>
    </location>
</feature>
<evidence type="ECO:0000256" key="5">
    <source>
        <dbReference type="ARBA" id="ARBA00022984"/>
    </source>
</evidence>
<dbReference type="RefSeq" id="WP_092082674.1">
    <property type="nucleotide sequence ID" value="NZ_FMZW01000009.1"/>
</dbReference>
<dbReference type="SUPFAM" id="SSF141523">
    <property type="entry name" value="L,D-transpeptidase catalytic domain-like"/>
    <property type="match status" value="1"/>
</dbReference>
<dbReference type="GO" id="GO:0071555">
    <property type="term" value="P:cell wall organization"/>
    <property type="evidence" value="ECO:0007669"/>
    <property type="project" value="UniProtKB-UniRule"/>
</dbReference>
<feature type="active site" description="Proton donor/acceptor" evidence="7">
    <location>
        <position position="133"/>
    </location>
</feature>
<keyword evidence="3" id="KW-0808">Transferase</keyword>
<name>A0A1G6THG9_9BRAD</name>
<dbReference type="InterPro" id="IPR005490">
    <property type="entry name" value="LD_TPept_cat_dom"/>
</dbReference>
<dbReference type="Proteomes" id="UP000199245">
    <property type="component" value="Unassembled WGS sequence"/>
</dbReference>
<evidence type="ECO:0000256" key="3">
    <source>
        <dbReference type="ARBA" id="ARBA00022679"/>
    </source>
</evidence>
<dbReference type="AlphaFoldDB" id="A0A1G6THG9"/>
<dbReference type="NCBIfam" id="NF004785">
    <property type="entry name" value="PRK06132.1-2"/>
    <property type="match status" value="1"/>
</dbReference>
<dbReference type="GO" id="GO:0008360">
    <property type="term" value="P:regulation of cell shape"/>
    <property type="evidence" value="ECO:0007669"/>
    <property type="project" value="UniProtKB-UniRule"/>
</dbReference>
<sequence length="543" mass="58594">MVHRTTTAQTTGAMRRWGQPAFVTFAAMVTLASLTGGVAAKEQRPAAAVEATAPRTAGEPIMAIVSIKAQKVTLYDAEGWIYRAPVSSGVKGRETPAGVFALIEKDKDHHSTLYDDAWMPNMQRITWNGIALHGGPLPGYAASHGCVRMPYDFAEKLFDKTRIGMRVIIAPNDPAPVDFTHPALFVPNAQAIAAAPARAEKLGREAADAAKAADEAKKASIAATKEAALFTPASLRKLQQIKTRADAAVALADKTLAAAKTDQAKARAEDLKQKAVAKAAEATTQFEAAQGDAKPKLDAAAAAKDAAKAAETRKADTQKAATEAKLALEPVSVYISRATQKLYVRRNTHKPWADGGEVFDSSIEVPVTIRDPDKPIGTHIYTAMARNDAGGLRWTEVSIDDGDNARNALDRVTIPQDVLDRIAPTAVARSSIIISDEPLSAETNYRTEFVAVLSNQPQGGFITRKPTRPMMTDDMVASRDDDGFGFFSQRSWNPQSGTQYGTPYGSPQYSNPQYGNPQIYGNPQAANPRRRGGQYFWQSQQDW</sequence>
<evidence type="ECO:0000256" key="1">
    <source>
        <dbReference type="ARBA" id="ARBA00004752"/>
    </source>
</evidence>
<evidence type="ECO:0000256" key="9">
    <source>
        <dbReference type="SAM" id="MobiDB-lite"/>
    </source>
</evidence>
<dbReference type="CDD" id="cd16913">
    <property type="entry name" value="YkuD_like"/>
    <property type="match status" value="1"/>
</dbReference>
<evidence type="ECO:0000256" key="2">
    <source>
        <dbReference type="ARBA" id="ARBA00005992"/>
    </source>
</evidence>
<dbReference type="InterPro" id="IPR038063">
    <property type="entry name" value="Transpep_catalytic_dom"/>
</dbReference>
<evidence type="ECO:0000256" key="7">
    <source>
        <dbReference type="PROSITE-ProRule" id="PRU01373"/>
    </source>
</evidence>
<gene>
    <name evidence="11" type="ORF">SAMN05216337_1009134</name>
</gene>
<evidence type="ECO:0000256" key="8">
    <source>
        <dbReference type="SAM" id="Coils"/>
    </source>
</evidence>
<comment type="pathway">
    <text evidence="1 7">Cell wall biogenesis; peptidoglycan biosynthesis.</text>
</comment>
<keyword evidence="4 7" id="KW-0133">Cell shape</keyword>
<dbReference type="GO" id="GO:0018104">
    <property type="term" value="P:peptidoglycan-protein cross-linking"/>
    <property type="evidence" value="ECO:0007669"/>
    <property type="project" value="TreeGrafter"/>
</dbReference>
<feature type="region of interest" description="Disordered" evidence="9">
    <location>
        <begin position="486"/>
        <end position="543"/>
    </location>
</feature>
<feature type="active site" description="Nucleophile" evidence="7">
    <location>
        <position position="146"/>
    </location>
</feature>
<dbReference type="Pfam" id="PF03734">
    <property type="entry name" value="YkuD"/>
    <property type="match status" value="1"/>
</dbReference>
<evidence type="ECO:0000259" key="10">
    <source>
        <dbReference type="PROSITE" id="PS52029"/>
    </source>
</evidence>
<dbReference type="GO" id="GO:0005576">
    <property type="term" value="C:extracellular region"/>
    <property type="evidence" value="ECO:0007669"/>
    <property type="project" value="TreeGrafter"/>
</dbReference>
<reference evidence="11 12" key="1">
    <citation type="submission" date="2016-10" db="EMBL/GenBank/DDBJ databases">
        <authorList>
            <person name="de Groot N.N."/>
        </authorList>
    </citation>
    <scope>NUCLEOTIDE SEQUENCE [LARGE SCALE GENOMIC DNA]</scope>
    <source>
        <strain evidence="11 12">R5</strain>
    </source>
</reference>
<dbReference type="GO" id="GO:0016740">
    <property type="term" value="F:transferase activity"/>
    <property type="evidence" value="ECO:0007669"/>
    <property type="project" value="UniProtKB-KW"/>
</dbReference>
<feature type="compositionally biased region" description="Polar residues" evidence="9">
    <location>
        <begin position="488"/>
        <end position="525"/>
    </location>
</feature>
<keyword evidence="8" id="KW-0175">Coiled coil</keyword>
<dbReference type="GO" id="GO:0071972">
    <property type="term" value="F:peptidoglycan L,D-transpeptidase activity"/>
    <property type="evidence" value="ECO:0007669"/>
    <property type="project" value="TreeGrafter"/>
</dbReference>
<organism evidence="11 12">
    <name type="scientific">Bradyrhizobium brasilense</name>
    <dbReference type="NCBI Taxonomy" id="1419277"/>
    <lineage>
        <taxon>Bacteria</taxon>
        <taxon>Pseudomonadati</taxon>
        <taxon>Pseudomonadota</taxon>
        <taxon>Alphaproteobacteria</taxon>
        <taxon>Hyphomicrobiales</taxon>
        <taxon>Nitrobacteraceae</taxon>
        <taxon>Bradyrhizobium</taxon>
    </lineage>
</organism>
<feature type="domain" description="L,D-TPase catalytic" evidence="10">
    <location>
        <begin position="61"/>
        <end position="170"/>
    </location>
</feature>
<dbReference type="FunFam" id="2.40.440.10:FF:000006">
    <property type="entry name" value="L,D-transpeptidase catalytic domain"/>
    <property type="match status" value="1"/>
</dbReference>
<keyword evidence="6 7" id="KW-0961">Cell wall biogenesis/degradation</keyword>
<proteinExistence type="inferred from homology"/>
<dbReference type="PANTHER" id="PTHR30582">
    <property type="entry name" value="L,D-TRANSPEPTIDASE"/>
    <property type="match status" value="1"/>
</dbReference>
<evidence type="ECO:0000313" key="11">
    <source>
        <dbReference type="EMBL" id="SDD27775.1"/>
    </source>
</evidence>
<protein>
    <submittedName>
        <fullName evidence="11">Peptidoglycan transpeptidase, ErfK-YbiS-YhnG family</fullName>
    </submittedName>
</protein>
<accession>A0A1G6THG9</accession>
<evidence type="ECO:0000256" key="4">
    <source>
        <dbReference type="ARBA" id="ARBA00022960"/>
    </source>
</evidence>
<dbReference type="PROSITE" id="PS52029">
    <property type="entry name" value="LD_TPASE"/>
    <property type="match status" value="1"/>
</dbReference>
<dbReference type="Gene3D" id="2.40.440.10">
    <property type="entry name" value="L,D-transpeptidase catalytic domain-like"/>
    <property type="match status" value="1"/>
</dbReference>
<dbReference type="NCBIfam" id="NF009120">
    <property type="entry name" value="PRK12472.1"/>
    <property type="match status" value="1"/>
</dbReference>
<dbReference type="InterPro" id="IPR050979">
    <property type="entry name" value="LD-transpeptidase"/>
</dbReference>
<keyword evidence="5 7" id="KW-0573">Peptidoglycan synthesis</keyword>
<dbReference type="UniPathway" id="UPA00219"/>
<dbReference type="PANTHER" id="PTHR30582:SF2">
    <property type="entry name" value="L,D-TRANSPEPTIDASE YCIB-RELATED"/>
    <property type="match status" value="1"/>
</dbReference>
<evidence type="ECO:0000313" key="12">
    <source>
        <dbReference type="Proteomes" id="UP000199245"/>
    </source>
</evidence>
<evidence type="ECO:0000256" key="6">
    <source>
        <dbReference type="ARBA" id="ARBA00023316"/>
    </source>
</evidence>
<dbReference type="EMBL" id="FMZW01000009">
    <property type="protein sequence ID" value="SDD27775.1"/>
    <property type="molecule type" value="Genomic_DNA"/>
</dbReference>
<comment type="similarity">
    <text evidence="2">Belongs to the YkuD family.</text>
</comment>